<dbReference type="EC" id="1.1.1.108" evidence="1"/>
<accession>A0A1L9NRG8</accession>
<sequence>MSGPHRSSLLTVKPEWIDHNGHLNMAYYNVLFDNAADEFFAEFGIGLEYIQRTGFSTFSAEFHVCYLREIHEGNQVYVTSQLLDLDEKRFHFFQELHHADGWLSATGEGLGLHVDLAGPKVVPMPPETYDKIAAIYEDHRNLPRPARAGRRIGIKRK</sequence>
<dbReference type="GO" id="GO:0047617">
    <property type="term" value="F:fatty acyl-CoA hydrolase activity"/>
    <property type="evidence" value="ECO:0007669"/>
    <property type="project" value="TreeGrafter"/>
</dbReference>
<dbReference type="Proteomes" id="UP000184514">
    <property type="component" value="Unassembled WGS sequence"/>
</dbReference>
<protein>
    <submittedName>
        <fullName evidence="1">L-carnitine dehydrogenase</fullName>
        <ecNumber evidence="1">1.1.1.108</ecNumber>
    </submittedName>
</protein>
<proteinExistence type="predicted"/>
<dbReference type="InterPro" id="IPR050563">
    <property type="entry name" value="4-hydroxybenzoyl-CoA_TE"/>
</dbReference>
<dbReference type="Gene3D" id="3.10.129.10">
    <property type="entry name" value="Hotdog Thioesterase"/>
    <property type="match status" value="1"/>
</dbReference>
<dbReference type="Pfam" id="PF13279">
    <property type="entry name" value="4HBT_2"/>
    <property type="match status" value="1"/>
</dbReference>
<reference evidence="1 2" key="1">
    <citation type="submission" date="2016-10" db="EMBL/GenBank/DDBJ databases">
        <title>Genome sequence of Planktotalea frisia SH6-1.</title>
        <authorList>
            <person name="Poehlein A."/>
            <person name="Bakenhus I."/>
            <person name="Voget S."/>
            <person name="Brinkhoff T."/>
            <person name="Simon M."/>
        </authorList>
    </citation>
    <scope>NUCLEOTIDE SEQUENCE [LARGE SCALE GENOMIC DNA]</scope>
    <source>
        <strain evidence="1 2">SH6-1</strain>
    </source>
</reference>
<dbReference type="OrthoDB" id="9803287at2"/>
<dbReference type="STRING" id="696762.PFRI_39980"/>
<gene>
    <name evidence="1" type="primary">lcdH_2</name>
    <name evidence="1" type="ORF">PFRI_39980</name>
</gene>
<dbReference type="AlphaFoldDB" id="A0A1L9NRG8"/>
<dbReference type="GO" id="GO:0047728">
    <property type="term" value="F:carnitine 3-dehydrogenase activity"/>
    <property type="evidence" value="ECO:0007669"/>
    <property type="project" value="UniProtKB-EC"/>
</dbReference>
<organism evidence="1 2">
    <name type="scientific">Planktotalea frisia</name>
    <dbReference type="NCBI Taxonomy" id="696762"/>
    <lineage>
        <taxon>Bacteria</taxon>
        <taxon>Pseudomonadati</taxon>
        <taxon>Pseudomonadota</taxon>
        <taxon>Alphaproteobacteria</taxon>
        <taxon>Rhodobacterales</taxon>
        <taxon>Paracoccaceae</taxon>
        <taxon>Planktotalea</taxon>
    </lineage>
</organism>
<dbReference type="PANTHER" id="PTHR31793">
    <property type="entry name" value="4-HYDROXYBENZOYL-COA THIOESTERASE FAMILY MEMBER"/>
    <property type="match status" value="1"/>
</dbReference>
<keyword evidence="1" id="KW-0560">Oxidoreductase</keyword>
<dbReference type="EMBL" id="MLCB01000218">
    <property type="protein sequence ID" value="OJI91782.1"/>
    <property type="molecule type" value="Genomic_DNA"/>
</dbReference>
<evidence type="ECO:0000313" key="2">
    <source>
        <dbReference type="Proteomes" id="UP000184514"/>
    </source>
</evidence>
<name>A0A1L9NRG8_9RHOB</name>
<dbReference type="RefSeq" id="WP_072632463.1">
    <property type="nucleotide sequence ID" value="NZ_MLCB01000218.1"/>
</dbReference>
<keyword evidence="2" id="KW-1185">Reference proteome</keyword>
<dbReference type="CDD" id="cd00586">
    <property type="entry name" value="4HBT"/>
    <property type="match status" value="1"/>
</dbReference>
<dbReference type="SUPFAM" id="SSF54637">
    <property type="entry name" value="Thioesterase/thiol ester dehydrase-isomerase"/>
    <property type="match status" value="1"/>
</dbReference>
<dbReference type="PANTHER" id="PTHR31793:SF2">
    <property type="entry name" value="BLR1345 PROTEIN"/>
    <property type="match status" value="1"/>
</dbReference>
<dbReference type="InterPro" id="IPR029069">
    <property type="entry name" value="HotDog_dom_sf"/>
</dbReference>
<comment type="caution">
    <text evidence="1">The sequence shown here is derived from an EMBL/GenBank/DDBJ whole genome shotgun (WGS) entry which is preliminary data.</text>
</comment>
<evidence type="ECO:0000313" key="1">
    <source>
        <dbReference type="EMBL" id="OJI91782.1"/>
    </source>
</evidence>